<dbReference type="HAMAP" id="MF_01609">
    <property type="entry name" value="Glu_cys_ligase_2"/>
    <property type="match status" value="1"/>
</dbReference>
<dbReference type="Gene3D" id="3.30.590.20">
    <property type="match status" value="1"/>
</dbReference>
<dbReference type="PANTHER" id="PTHR36510:SF1">
    <property type="entry name" value="GLUTAMATE--CYSTEINE LIGASE 2-RELATED"/>
    <property type="match status" value="1"/>
</dbReference>
<organism evidence="6 7">
    <name type="scientific">Sinomonas atrocyanea</name>
    <dbReference type="NCBI Taxonomy" id="37927"/>
    <lineage>
        <taxon>Bacteria</taxon>
        <taxon>Bacillati</taxon>
        <taxon>Actinomycetota</taxon>
        <taxon>Actinomycetes</taxon>
        <taxon>Micrococcales</taxon>
        <taxon>Micrococcaceae</taxon>
        <taxon>Sinomonas</taxon>
    </lineage>
</organism>
<keyword evidence="2 5" id="KW-0547">Nucleotide-binding</keyword>
<dbReference type="PATRIC" id="fig|37927.3.peg.3507"/>
<dbReference type="STRING" id="37927.SA2016_3417"/>
<accession>A0A127A3N2</accession>
<sequence length="369" mass="39316">MAGMRSFGAEEELLIVDPDTGAPQPLVDRVLAVMGRPRDVEREFKLEQVEVQTEPCLTHEELLGQLYHGRRALDRAARQVGARIAALGTSPLSSATHLSEGERFAAMAEDYRLTALEQLTCGLHVHVSIASAEEGVGILDRIREWLPLLAALSANSPFWHGANTGYASFRTQVWNRWPTSGPQEPFGSAEAYNRLVASMVGTGGILDAGMVYFDARLSRRHPTVEVRASDVCLNAADSALVAVLVRGLVETAAREAAEGRPPLGTPGAVLRLAAWRASRSGLNGDLVDPLGGRPVPAEDALASLLEHVGPVLRETGELTGAERALRGVLARGSGERAQREAASDGEGLAAVVHAAVEATQQRDGGWDIP</sequence>
<name>A0A127A3N2_9MICC</name>
<reference evidence="6 7" key="1">
    <citation type="submission" date="2016-02" db="EMBL/GenBank/DDBJ databases">
        <title>Complete genome of Sinomonas atrocyanea KCTC 3377.</title>
        <authorList>
            <person name="Kim K.M."/>
        </authorList>
    </citation>
    <scope>NUCLEOTIDE SEQUENCE [LARGE SCALE GENOMIC DNA]</scope>
    <source>
        <strain evidence="6 7">KCTC 3377</strain>
    </source>
</reference>
<evidence type="ECO:0000256" key="4">
    <source>
        <dbReference type="ARBA" id="ARBA00048819"/>
    </source>
</evidence>
<gene>
    <name evidence="6" type="ORF">SA2016_3417</name>
</gene>
<dbReference type="InterPro" id="IPR050141">
    <property type="entry name" value="GCL_type2/YbdK_subfam"/>
</dbReference>
<evidence type="ECO:0000313" key="6">
    <source>
        <dbReference type="EMBL" id="AMM34078.1"/>
    </source>
</evidence>
<proteinExistence type="inferred from homology"/>
<dbReference type="KEGG" id="satk:SA2016_3417"/>
<comment type="similarity">
    <text evidence="5">Belongs to the glutamate--cysteine ligase type 2 family. YbdK subfamily.</text>
</comment>
<dbReference type="InterPro" id="IPR014746">
    <property type="entry name" value="Gln_synth/guanido_kin_cat_dom"/>
</dbReference>
<dbReference type="AlphaFoldDB" id="A0A127A3N2"/>
<evidence type="ECO:0000256" key="1">
    <source>
        <dbReference type="ARBA" id="ARBA00022598"/>
    </source>
</evidence>
<dbReference type="EC" id="6.3.2.2" evidence="5"/>
<dbReference type="EMBL" id="CP014518">
    <property type="protein sequence ID" value="AMM34078.1"/>
    <property type="molecule type" value="Genomic_DNA"/>
</dbReference>
<dbReference type="PANTHER" id="PTHR36510">
    <property type="entry name" value="GLUTAMATE--CYSTEINE LIGASE 2-RELATED"/>
    <property type="match status" value="1"/>
</dbReference>
<keyword evidence="3 5" id="KW-0067">ATP-binding</keyword>
<evidence type="ECO:0000313" key="7">
    <source>
        <dbReference type="Proteomes" id="UP000070134"/>
    </source>
</evidence>
<keyword evidence="1 5" id="KW-0436">Ligase</keyword>
<dbReference type="InterPro" id="IPR006336">
    <property type="entry name" value="GCS2"/>
</dbReference>
<dbReference type="GO" id="GO:0004357">
    <property type="term" value="F:glutamate-cysteine ligase activity"/>
    <property type="evidence" value="ECO:0007669"/>
    <property type="project" value="UniProtKB-EC"/>
</dbReference>
<protein>
    <recommendedName>
        <fullName evidence="5">Putative glutamate--cysteine ligase 2</fullName>
        <ecNumber evidence="5">6.3.2.2</ecNumber>
    </recommendedName>
    <alternativeName>
        <fullName evidence="5">Gamma-glutamylcysteine synthetase 2</fullName>
        <shortName evidence="5">GCS 2</shortName>
        <shortName evidence="5">Gamma-GCS 2</shortName>
    </alternativeName>
</protein>
<evidence type="ECO:0000256" key="5">
    <source>
        <dbReference type="HAMAP-Rule" id="MF_01609"/>
    </source>
</evidence>
<comment type="catalytic activity">
    <reaction evidence="4 5">
        <text>L-cysteine + L-glutamate + ATP = gamma-L-glutamyl-L-cysteine + ADP + phosphate + H(+)</text>
        <dbReference type="Rhea" id="RHEA:13285"/>
        <dbReference type="ChEBI" id="CHEBI:15378"/>
        <dbReference type="ChEBI" id="CHEBI:29985"/>
        <dbReference type="ChEBI" id="CHEBI:30616"/>
        <dbReference type="ChEBI" id="CHEBI:35235"/>
        <dbReference type="ChEBI" id="CHEBI:43474"/>
        <dbReference type="ChEBI" id="CHEBI:58173"/>
        <dbReference type="ChEBI" id="CHEBI:456216"/>
        <dbReference type="EC" id="6.3.2.2"/>
    </reaction>
</comment>
<dbReference type="InterPro" id="IPR011793">
    <property type="entry name" value="YbdK"/>
</dbReference>
<keyword evidence="7" id="KW-1185">Reference proteome</keyword>
<dbReference type="GO" id="GO:0042398">
    <property type="term" value="P:modified amino acid biosynthetic process"/>
    <property type="evidence" value="ECO:0007669"/>
    <property type="project" value="InterPro"/>
</dbReference>
<dbReference type="NCBIfam" id="TIGR02050">
    <property type="entry name" value="gshA_cyan_rel"/>
    <property type="match status" value="1"/>
</dbReference>
<evidence type="ECO:0000256" key="3">
    <source>
        <dbReference type="ARBA" id="ARBA00022840"/>
    </source>
</evidence>
<dbReference type="NCBIfam" id="NF010041">
    <property type="entry name" value="PRK13517.1-1"/>
    <property type="match status" value="1"/>
</dbReference>
<dbReference type="GO" id="GO:0005524">
    <property type="term" value="F:ATP binding"/>
    <property type="evidence" value="ECO:0007669"/>
    <property type="project" value="UniProtKB-KW"/>
</dbReference>
<dbReference type="Pfam" id="PF04107">
    <property type="entry name" value="GCS2"/>
    <property type="match status" value="1"/>
</dbReference>
<comment type="function">
    <text evidence="5">ATP-dependent carboxylate-amine ligase which exhibits weak glutamate--cysteine ligase activity.</text>
</comment>
<dbReference type="Proteomes" id="UP000070134">
    <property type="component" value="Chromosome"/>
</dbReference>
<evidence type="ECO:0000256" key="2">
    <source>
        <dbReference type="ARBA" id="ARBA00022741"/>
    </source>
</evidence>
<dbReference type="SUPFAM" id="SSF55931">
    <property type="entry name" value="Glutamine synthetase/guanido kinase"/>
    <property type="match status" value="1"/>
</dbReference>